<feature type="domain" description="Metalloenzyme" evidence="2">
    <location>
        <begin position="214"/>
        <end position="292"/>
    </location>
</feature>
<name>A0A4U3KWF4_9BACT</name>
<dbReference type="Gene3D" id="3.40.720.10">
    <property type="entry name" value="Alkaline Phosphatase, subunit A"/>
    <property type="match status" value="1"/>
</dbReference>
<dbReference type="Pfam" id="PF01676">
    <property type="entry name" value="Metalloenzyme"/>
    <property type="match status" value="1"/>
</dbReference>
<proteinExistence type="predicted"/>
<feature type="signal peptide" evidence="1">
    <location>
        <begin position="1"/>
        <end position="20"/>
    </location>
</feature>
<dbReference type="GO" id="GO:0003824">
    <property type="term" value="F:catalytic activity"/>
    <property type="evidence" value="ECO:0007669"/>
    <property type="project" value="InterPro"/>
</dbReference>
<gene>
    <name evidence="3" type="ORF">FC093_18120</name>
</gene>
<evidence type="ECO:0000313" key="4">
    <source>
        <dbReference type="Proteomes" id="UP000305848"/>
    </source>
</evidence>
<sequence>MKWCLTLLLLMQLLFAPAQSTQSENIFIITLDGVRWQEIFSGADATLINNTRFTKDTSLAKQMFWDKSVAERRKKLMPFFWSIIAQRGQLYGNRKYRNKVNVANNHRFSYPGYNEILTGYPAGIHSNKPVENKNTNILEFLNNQPAYNDKVVAFTSWSIFPKILGTQRNELPVYSGYTPLPDTANARVQLLNKLQEEVIVDTNATRYDALTFVAAKEYVAQHLPKVVYISFGDPDECAHRGEYDQYLQSLNNIDRMIAQLWYFIQSNPNYKDKTSLLITTDHGRGKKVKHWKSHNFLLRGSADIWLALLGPDIKPAGEIKMKQQIYQEQIANTIAALLGTNFTTGHPVAEPIELSVGH</sequence>
<feature type="chain" id="PRO_5020919252" evidence="1">
    <location>
        <begin position="21"/>
        <end position="358"/>
    </location>
</feature>
<organism evidence="3 4">
    <name type="scientific">Ilyomonas limi</name>
    <dbReference type="NCBI Taxonomy" id="2575867"/>
    <lineage>
        <taxon>Bacteria</taxon>
        <taxon>Pseudomonadati</taxon>
        <taxon>Bacteroidota</taxon>
        <taxon>Chitinophagia</taxon>
        <taxon>Chitinophagales</taxon>
        <taxon>Chitinophagaceae</taxon>
        <taxon>Ilyomonas</taxon>
    </lineage>
</organism>
<protein>
    <submittedName>
        <fullName evidence="3">Phosphoglyceromutase</fullName>
    </submittedName>
</protein>
<dbReference type="EMBL" id="SZQL01000016">
    <property type="protein sequence ID" value="TKK66169.1"/>
    <property type="molecule type" value="Genomic_DNA"/>
</dbReference>
<dbReference type="GO" id="GO:0046872">
    <property type="term" value="F:metal ion binding"/>
    <property type="evidence" value="ECO:0007669"/>
    <property type="project" value="InterPro"/>
</dbReference>
<dbReference type="AlphaFoldDB" id="A0A4U3KWF4"/>
<evidence type="ECO:0000256" key="1">
    <source>
        <dbReference type="SAM" id="SignalP"/>
    </source>
</evidence>
<dbReference type="OrthoDB" id="9791578at2"/>
<reference evidence="3 4" key="1">
    <citation type="submission" date="2019-05" db="EMBL/GenBank/DDBJ databases">
        <title>Panacibacter sp. strain 17mud1-8 Genome sequencing and assembly.</title>
        <authorList>
            <person name="Chhetri G."/>
        </authorList>
    </citation>
    <scope>NUCLEOTIDE SEQUENCE [LARGE SCALE GENOMIC DNA]</scope>
    <source>
        <strain evidence="3 4">17mud1-8</strain>
    </source>
</reference>
<dbReference type="SUPFAM" id="SSF53649">
    <property type="entry name" value="Alkaline phosphatase-like"/>
    <property type="match status" value="1"/>
</dbReference>
<evidence type="ECO:0000259" key="2">
    <source>
        <dbReference type="Pfam" id="PF01676"/>
    </source>
</evidence>
<keyword evidence="4" id="KW-1185">Reference proteome</keyword>
<accession>A0A4U3KWF4</accession>
<keyword evidence="1" id="KW-0732">Signal</keyword>
<comment type="caution">
    <text evidence="3">The sequence shown here is derived from an EMBL/GenBank/DDBJ whole genome shotgun (WGS) entry which is preliminary data.</text>
</comment>
<dbReference type="Proteomes" id="UP000305848">
    <property type="component" value="Unassembled WGS sequence"/>
</dbReference>
<dbReference type="InterPro" id="IPR006124">
    <property type="entry name" value="Metalloenzyme"/>
</dbReference>
<evidence type="ECO:0000313" key="3">
    <source>
        <dbReference type="EMBL" id="TKK66169.1"/>
    </source>
</evidence>
<dbReference type="RefSeq" id="WP_137263225.1">
    <property type="nucleotide sequence ID" value="NZ_SZQL01000016.1"/>
</dbReference>
<dbReference type="InterPro" id="IPR017850">
    <property type="entry name" value="Alkaline_phosphatase_core_sf"/>
</dbReference>